<dbReference type="GO" id="GO:0010506">
    <property type="term" value="P:regulation of autophagy"/>
    <property type="evidence" value="ECO:0007669"/>
    <property type="project" value="TreeGrafter"/>
</dbReference>
<name>A0AAV7QY33_PLEWA</name>
<evidence type="ECO:0000313" key="2">
    <source>
        <dbReference type="EMBL" id="KAJ1144397.1"/>
    </source>
</evidence>
<dbReference type="AlphaFoldDB" id="A0AAV7QY33"/>
<evidence type="ECO:0000256" key="1">
    <source>
        <dbReference type="SAM" id="MobiDB-lite"/>
    </source>
</evidence>
<dbReference type="EMBL" id="JANPWB010000010">
    <property type="protein sequence ID" value="KAJ1144397.1"/>
    <property type="molecule type" value="Genomic_DNA"/>
</dbReference>
<dbReference type="Pfam" id="PF15343">
    <property type="entry name" value="DEPP"/>
    <property type="match status" value="1"/>
</dbReference>
<dbReference type="GO" id="GO:0005739">
    <property type="term" value="C:mitochondrion"/>
    <property type="evidence" value="ECO:0007669"/>
    <property type="project" value="TreeGrafter"/>
</dbReference>
<organism evidence="2 3">
    <name type="scientific">Pleurodeles waltl</name>
    <name type="common">Iberian ribbed newt</name>
    <dbReference type="NCBI Taxonomy" id="8319"/>
    <lineage>
        <taxon>Eukaryota</taxon>
        <taxon>Metazoa</taxon>
        <taxon>Chordata</taxon>
        <taxon>Craniata</taxon>
        <taxon>Vertebrata</taxon>
        <taxon>Euteleostomi</taxon>
        <taxon>Amphibia</taxon>
        <taxon>Batrachia</taxon>
        <taxon>Caudata</taxon>
        <taxon>Salamandroidea</taxon>
        <taxon>Salamandridae</taxon>
        <taxon>Pleurodelinae</taxon>
        <taxon>Pleurodeles</taxon>
    </lineage>
</organism>
<accession>A0AAV7QY33</accession>
<keyword evidence="3" id="KW-1185">Reference proteome</keyword>
<dbReference type="PANTHER" id="PTHR15426">
    <property type="entry name" value="PROTEIN DEPP1"/>
    <property type="match status" value="1"/>
</dbReference>
<dbReference type="InterPro" id="IPR020133">
    <property type="entry name" value="DEPP"/>
</dbReference>
<dbReference type="PANTHER" id="PTHR15426:SF6">
    <property type="entry name" value="PROTEIN DEPP1"/>
    <property type="match status" value="1"/>
</dbReference>
<evidence type="ECO:0000313" key="3">
    <source>
        <dbReference type="Proteomes" id="UP001066276"/>
    </source>
</evidence>
<proteinExistence type="predicted"/>
<reference evidence="2" key="1">
    <citation type="journal article" date="2022" name="bioRxiv">
        <title>Sequencing and chromosome-scale assembly of the giantPleurodeles waltlgenome.</title>
        <authorList>
            <person name="Brown T."/>
            <person name="Elewa A."/>
            <person name="Iarovenko S."/>
            <person name="Subramanian E."/>
            <person name="Araus A.J."/>
            <person name="Petzold A."/>
            <person name="Susuki M."/>
            <person name="Suzuki K.-i.T."/>
            <person name="Hayashi T."/>
            <person name="Toyoda A."/>
            <person name="Oliveira C."/>
            <person name="Osipova E."/>
            <person name="Leigh N.D."/>
            <person name="Simon A."/>
            <person name="Yun M.H."/>
        </authorList>
    </citation>
    <scope>NUCLEOTIDE SEQUENCE</scope>
    <source>
        <strain evidence="2">20211129_DDA</strain>
        <tissue evidence="2">Liver</tissue>
    </source>
</reference>
<comment type="caution">
    <text evidence="2">The sequence shown here is derived from an EMBL/GenBank/DDBJ whole genome shotgun (WGS) entry which is preliminary data.</text>
</comment>
<feature type="region of interest" description="Disordered" evidence="1">
    <location>
        <begin position="275"/>
        <end position="360"/>
    </location>
</feature>
<feature type="compositionally biased region" description="Polar residues" evidence="1">
    <location>
        <begin position="307"/>
        <end position="327"/>
    </location>
</feature>
<protein>
    <submittedName>
        <fullName evidence="2">Uncharacterized protein</fullName>
    </submittedName>
</protein>
<sequence length="369" mass="40245">MVLVALDRQDAPVPVVTWTLKCPGTKISGRNIMALVTKMKLVSASGYESLQYKTASKETVKTETRARCVVPPEGPDTHRWSLRATAYRRQDAKSSPRGDTAEMRSKLCLTVNHLPTIRENMEATFVPTNARADSSTGTNPSHDIDAYVTSICQLAQPTTMWTIGTRADHSSLHKSHKRAKMQPPASLRCHSGRAAEVCSVDTSCPPSHTAQTGPRDPSCHQSTVVHERAVDTCCPQLKHRAKDRGCMIVSLQLSMGTDPLDWLYGHHGKENRAENSLLHKRVSNPADHKDAGLGTSRLRCPPIGGNQRATSSSGYASQPQASGTQRLANVPEAPGKRSRTLRPQRRSGGAGRVRGTLSQKPLLPVIYEL</sequence>
<dbReference type="Proteomes" id="UP001066276">
    <property type="component" value="Chromosome 6"/>
</dbReference>
<gene>
    <name evidence="2" type="ORF">NDU88_010696</name>
</gene>
<feature type="compositionally biased region" description="Basic residues" evidence="1">
    <location>
        <begin position="336"/>
        <end position="345"/>
    </location>
</feature>